<dbReference type="GO" id="GO:0006598">
    <property type="term" value="P:polyamine catabolic process"/>
    <property type="evidence" value="ECO:0007669"/>
    <property type="project" value="TreeGrafter"/>
</dbReference>
<evidence type="ECO:0000256" key="2">
    <source>
        <dbReference type="ARBA" id="ARBA00052718"/>
    </source>
</evidence>
<dbReference type="PANTHER" id="PTHR43235:SF1">
    <property type="entry name" value="GLUTAMINE AMIDOTRANSFERASE PB2B2.05-RELATED"/>
    <property type="match status" value="1"/>
</dbReference>
<evidence type="ECO:0000256" key="1">
    <source>
        <dbReference type="ARBA" id="ARBA00011083"/>
    </source>
</evidence>
<protein>
    <recommendedName>
        <fullName evidence="5">gamma-glutamyl-gamma-aminobutyrate hydrolase</fullName>
        <ecNumber evidence="5">3.5.1.94</ecNumber>
    </recommendedName>
</protein>
<dbReference type="EC" id="3.5.1.94" evidence="5"/>
<name>A0A963YU99_9PROT</name>
<evidence type="ECO:0000313" key="6">
    <source>
        <dbReference type="EMBL" id="MCB8877192.1"/>
    </source>
</evidence>
<evidence type="ECO:0000256" key="5">
    <source>
        <dbReference type="ARBA" id="ARBA00066788"/>
    </source>
</evidence>
<dbReference type="RefSeq" id="WP_227322847.1">
    <property type="nucleotide sequence ID" value="NZ_JAESVB010000011.1"/>
</dbReference>
<dbReference type="AlphaFoldDB" id="A0A963YU99"/>
<dbReference type="Gene3D" id="3.40.50.880">
    <property type="match status" value="1"/>
</dbReference>
<dbReference type="Pfam" id="PF07722">
    <property type="entry name" value="Peptidase_C26"/>
    <property type="match status" value="1"/>
</dbReference>
<dbReference type="PROSITE" id="PS51273">
    <property type="entry name" value="GATASE_TYPE_1"/>
    <property type="match status" value="1"/>
</dbReference>
<organism evidence="6 7">
    <name type="scientific">Acidisoma silvae</name>
    <dbReference type="NCBI Taxonomy" id="2802396"/>
    <lineage>
        <taxon>Bacteria</taxon>
        <taxon>Pseudomonadati</taxon>
        <taxon>Pseudomonadota</taxon>
        <taxon>Alphaproteobacteria</taxon>
        <taxon>Acetobacterales</taxon>
        <taxon>Acidocellaceae</taxon>
        <taxon>Acidisoma</taxon>
    </lineage>
</organism>
<comment type="caution">
    <text evidence="6">The sequence shown here is derived from an EMBL/GenBank/DDBJ whole genome shotgun (WGS) entry which is preliminary data.</text>
</comment>
<evidence type="ECO:0000256" key="4">
    <source>
        <dbReference type="ARBA" id="ARBA00060634"/>
    </source>
</evidence>
<dbReference type="GO" id="GO:0033969">
    <property type="term" value="F:gamma-glutamyl-gamma-aminobutyrate hydrolase activity"/>
    <property type="evidence" value="ECO:0007669"/>
    <property type="project" value="UniProtKB-EC"/>
</dbReference>
<comment type="pathway">
    <text evidence="4">Amine and polyamine degradation; putrescine degradation; 4-aminobutanoate from putrescine: step 4/4.</text>
</comment>
<dbReference type="SUPFAM" id="SSF52317">
    <property type="entry name" value="Class I glutamine amidotransferase-like"/>
    <property type="match status" value="1"/>
</dbReference>
<dbReference type="GO" id="GO:0005829">
    <property type="term" value="C:cytosol"/>
    <property type="evidence" value="ECO:0007669"/>
    <property type="project" value="TreeGrafter"/>
</dbReference>
<dbReference type="InterPro" id="IPR011697">
    <property type="entry name" value="Peptidase_C26"/>
</dbReference>
<gene>
    <name evidence="6" type="ORF">ASILVAE211_18495</name>
</gene>
<comment type="catalytic activity">
    <reaction evidence="2">
        <text>4-(gamma-L-glutamylamino)butanoate + H2O = 4-aminobutanoate + L-glutamate</text>
        <dbReference type="Rhea" id="RHEA:19737"/>
        <dbReference type="ChEBI" id="CHEBI:15377"/>
        <dbReference type="ChEBI" id="CHEBI:29985"/>
        <dbReference type="ChEBI" id="CHEBI:58800"/>
        <dbReference type="ChEBI" id="CHEBI:59888"/>
        <dbReference type="EC" id="3.5.1.94"/>
    </reaction>
</comment>
<dbReference type="InterPro" id="IPR029062">
    <property type="entry name" value="Class_I_gatase-like"/>
</dbReference>
<dbReference type="EMBL" id="JAESVB010000011">
    <property type="protein sequence ID" value="MCB8877192.1"/>
    <property type="molecule type" value="Genomic_DNA"/>
</dbReference>
<evidence type="ECO:0000256" key="3">
    <source>
        <dbReference type="ARBA" id="ARBA00055068"/>
    </source>
</evidence>
<evidence type="ECO:0000313" key="7">
    <source>
        <dbReference type="Proteomes" id="UP000708298"/>
    </source>
</evidence>
<dbReference type="CDD" id="cd01745">
    <property type="entry name" value="GATase1_2"/>
    <property type="match status" value="1"/>
</dbReference>
<comment type="similarity">
    <text evidence="1">Belongs to the peptidase C26 family.</text>
</comment>
<dbReference type="PANTHER" id="PTHR43235">
    <property type="entry name" value="GLUTAMINE AMIDOTRANSFERASE PB2B2.05-RELATED"/>
    <property type="match status" value="1"/>
</dbReference>
<comment type="function">
    <text evidence="3">Involved in the breakdown of putrescine via hydrolysis of the gamma-glutamyl linkage of gamma-glutamyl-gamma-aminobutyrate.</text>
</comment>
<keyword evidence="6" id="KW-0378">Hydrolase</keyword>
<dbReference type="Proteomes" id="UP000708298">
    <property type="component" value="Unassembled WGS sequence"/>
</dbReference>
<keyword evidence="7" id="KW-1185">Reference proteome</keyword>
<reference evidence="6" key="2">
    <citation type="submission" date="2021-01" db="EMBL/GenBank/DDBJ databases">
        <authorList>
            <person name="Mieszkin S."/>
            <person name="Pouder E."/>
            <person name="Alain K."/>
        </authorList>
    </citation>
    <scope>NUCLEOTIDE SEQUENCE</scope>
    <source>
        <strain evidence="6">HW T2.11</strain>
    </source>
</reference>
<reference evidence="6" key="1">
    <citation type="journal article" date="2021" name="Microorganisms">
        <title>Acidisoma silvae sp. nov. and Acidisomacellulosilytica sp. nov., Two Acidophilic Bacteria Isolated from Decaying Wood, Hydrolyzing Cellulose and Producing Poly-3-hydroxybutyrate.</title>
        <authorList>
            <person name="Mieszkin S."/>
            <person name="Pouder E."/>
            <person name="Uroz S."/>
            <person name="Simon-Colin C."/>
            <person name="Alain K."/>
        </authorList>
    </citation>
    <scope>NUCLEOTIDE SEQUENCE</scope>
    <source>
        <strain evidence="6">HW T2.11</strain>
    </source>
</reference>
<accession>A0A963YU99</accession>
<dbReference type="InterPro" id="IPR044668">
    <property type="entry name" value="PuuD-like"/>
</dbReference>
<sequence>MRRPVIGFVCDVTAVAGHPTHLVVEKYISAVVAGSDAQAILLPGLISDIDGKPLPQSVDYTEILDLVDGIFLPGSPSNVAPALYGRPPEDQVLPADPNRDALSIGLIRAAFEAGVPMLGVCRGCQEMNVAFGGTLHPKLHEVGALELDHRYKKDLPIPEQYAPVHQVALEPGGQFSGWVGGDTTWRVNSLHEQGVDRLAPGLVVEARAPDGVVEAFRHGAAKTFTTAIQWHPEWRFGEDALSSAIFREFGLAARARMAIRRAS</sequence>
<dbReference type="FunFam" id="3.40.50.880:FF:000030">
    <property type="entry name" value="Gamma-glutamyl-gamma-aminobutyrate hydrolase PuuD"/>
    <property type="match status" value="1"/>
</dbReference>
<proteinExistence type="inferred from homology"/>